<protein>
    <recommendedName>
        <fullName evidence="3">Beta-lactamase-related domain-containing protein</fullName>
    </recommendedName>
</protein>
<dbReference type="InterPro" id="IPR001466">
    <property type="entry name" value="Beta-lactam-related"/>
</dbReference>
<evidence type="ECO:0000313" key="5">
    <source>
        <dbReference type="Proteomes" id="UP000683925"/>
    </source>
</evidence>
<dbReference type="GO" id="GO:0016787">
    <property type="term" value="F:hydrolase activity"/>
    <property type="evidence" value="ECO:0007669"/>
    <property type="project" value="UniProtKB-KW"/>
</dbReference>
<name>A0A8S1Y5D7_PAROT</name>
<comment type="caution">
    <text evidence="4">The sequence shown here is derived from an EMBL/GenBank/DDBJ whole genome shotgun (WGS) entry which is preliminary data.</text>
</comment>
<sequence>MTYQQQIHSIGLMLLMVSLALGQDFTPLDDYVELQIDQKIFPGAVIGIQNGNSQYTFKYGRTEYPGDPEDQALLKTSIFDLASVSKVVGCTTAAMLLWEQGRLNIEESVQYYIPEFPHPTVRIRHLLLHNSGLPADAPLGNRIWTKEEVLDWLYTKSTLLSTPGQKYLYSDLSMVTLQQVIEVITETTLDVYLEENIFKPLGMQSTMFNPSAELKYRIPPTQRDEVVRKRLIWGEVHDPTAYYLGGVSGNAGLFSTVYDLIKFMQMMLGKNSLFKYETLLYWTKVEEGLPYANSRALGWDTVPIQTYPPCGSRFSKNSFGHTGYTGTSIWADRDADLIVVILTNRVYPDDKTSVVQFRYEATNLIVNILKYQHELTQ</sequence>
<accession>A0A8S1Y5D7</accession>
<dbReference type="PANTHER" id="PTHR43283">
    <property type="entry name" value="BETA-LACTAMASE-RELATED"/>
    <property type="match status" value="1"/>
</dbReference>
<dbReference type="InterPro" id="IPR050789">
    <property type="entry name" value="Diverse_Enzym_Activities"/>
</dbReference>
<dbReference type="AlphaFoldDB" id="A0A8S1Y5D7"/>
<reference evidence="4" key="1">
    <citation type="submission" date="2021-01" db="EMBL/GenBank/DDBJ databases">
        <authorList>
            <consortium name="Genoscope - CEA"/>
            <person name="William W."/>
        </authorList>
    </citation>
    <scope>NUCLEOTIDE SEQUENCE</scope>
</reference>
<feature type="signal peptide" evidence="2">
    <location>
        <begin position="1"/>
        <end position="22"/>
    </location>
</feature>
<feature type="domain" description="Beta-lactamase-related" evidence="3">
    <location>
        <begin position="29"/>
        <end position="350"/>
    </location>
</feature>
<dbReference type="Pfam" id="PF00144">
    <property type="entry name" value="Beta-lactamase"/>
    <property type="match status" value="1"/>
</dbReference>
<dbReference type="Proteomes" id="UP000683925">
    <property type="component" value="Unassembled WGS sequence"/>
</dbReference>
<dbReference type="EMBL" id="CAJJDP010000144">
    <property type="protein sequence ID" value="CAD8208208.1"/>
    <property type="molecule type" value="Genomic_DNA"/>
</dbReference>
<proteinExistence type="predicted"/>
<dbReference type="OrthoDB" id="5946976at2759"/>
<feature type="chain" id="PRO_5035727059" description="Beta-lactamase-related domain-containing protein" evidence="2">
    <location>
        <begin position="23"/>
        <end position="377"/>
    </location>
</feature>
<organism evidence="4 5">
    <name type="scientific">Paramecium octaurelia</name>
    <dbReference type="NCBI Taxonomy" id="43137"/>
    <lineage>
        <taxon>Eukaryota</taxon>
        <taxon>Sar</taxon>
        <taxon>Alveolata</taxon>
        <taxon>Ciliophora</taxon>
        <taxon>Intramacronucleata</taxon>
        <taxon>Oligohymenophorea</taxon>
        <taxon>Peniculida</taxon>
        <taxon>Parameciidae</taxon>
        <taxon>Paramecium</taxon>
    </lineage>
</organism>
<keyword evidence="1" id="KW-0378">Hydrolase</keyword>
<keyword evidence="5" id="KW-1185">Reference proteome</keyword>
<keyword evidence="2" id="KW-0732">Signal</keyword>
<evidence type="ECO:0000259" key="3">
    <source>
        <dbReference type="Pfam" id="PF00144"/>
    </source>
</evidence>
<gene>
    <name evidence="4" type="ORF">POCTA_138.1.T1430125</name>
</gene>
<evidence type="ECO:0000256" key="2">
    <source>
        <dbReference type="SAM" id="SignalP"/>
    </source>
</evidence>
<dbReference type="OMA" id="GWIPHRD"/>
<dbReference type="PANTHER" id="PTHR43283:SF11">
    <property type="entry name" value="BETA-LACTAMASE-RELATED DOMAIN-CONTAINING PROTEIN"/>
    <property type="match status" value="1"/>
</dbReference>
<evidence type="ECO:0000256" key="1">
    <source>
        <dbReference type="ARBA" id="ARBA00022801"/>
    </source>
</evidence>
<evidence type="ECO:0000313" key="4">
    <source>
        <dbReference type="EMBL" id="CAD8208208.1"/>
    </source>
</evidence>